<feature type="domain" description="Methyltransferase" evidence="13">
    <location>
        <begin position="252"/>
        <end position="340"/>
    </location>
</feature>
<dbReference type="InterPro" id="IPR041698">
    <property type="entry name" value="Methyltransf_25"/>
</dbReference>
<evidence type="ECO:0000256" key="11">
    <source>
        <dbReference type="ARBA" id="ARBA00035025"/>
    </source>
</evidence>
<dbReference type="CDD" id="cd02440">
    <property type="entry name" value="AdoMet_MTases"/>
    <property type="match status" value="1"/>
</dbReference>
<dbReference type="EMBL" id="QXQB01000002">
    <property type="protein sequence ID" value="RJX40159.1"/>
    <property type="molecule type" value="Genomic_DNA"/>
</dbReference>
<dbReference type="OrthoDB" id="626362at2"/>
<keyword evidence="8" id="KW-0460">Magnesium</keyword>
<dbReference type="InterPro" id="IPR053890">
    <property type="entry name" value="Hen1-like_N"/>
</dbReference>
<sequence length="423" mass="49463">MAIVQLTSTNPQFTFLIRKNPGSGMLLRPIRQGMSYGWYSDHSAFNVYFKDADNGISYKKHEQDNFEYLNVSRYNTPMFPLNAINEYFSSPFKAHDERDSEGFKHTFFINMIHVQRSHYIDFFQKHMPEYEFSLQHQSYKSYSLAVSTEKSLYHLLHTVSVLCLFLSMFGEEYIDISDEILDKYIRSLNVIDAPFYIRSLFARNFLVTRERFGRYKSEIERTNRYRIELQHGSTAHQRRSYIKSLLKFDLPILDVGCGEGFYAIPFASKLESMYYAIDTNEELHQVVDRKAAAKEIDNIALYLSIDHYLETYNGEQVDIILTEVIEHMTEDEASALIRQLCAEVSFRQLIVTTPNADFNKFYEIEGFRHDDHKWEMGQAPFRQWFGDAVAHTGLAYEFVDIGDRVNGVHTTQGVIVHGREVQL</sequence>
<reference evidence="15 16" key="1">
    <citation type="submission" date="2018-09" db="EMBL/GenBank/DDBJ databases">
        <title>Paenibacillus aracenensis nov. sp. isolated from a cave in southern Spain.</title>
        <authorList>
            <person name="Jurado V."/>
            <person name="Gutierrez-Patricio S."/>
            <person name="Gonzalez-Pimentel J.L."/>
            <person name="Miller A.Z."/>
            <person name="Laiz L."/>
            <person name="Saiz-Jimenez C."/>
        </authorList>
    </citation>
    <scope>NUCLEOTIDE SEQUENCE [LARGE SCALE GENOMIC DNA]</scope>
    <source>
        <strain evidence="15 16">JCM 19203</strain>
    </source>
</reference>
<feature type="domain" description="Hen1-like N-terminal" evidence="14">
    <location>
        <begin position="3"/>
        <end position="224"/>
    </location>
</feature>
<dbReference type="PANTHER" id="PTHR21404">
    <property type="entry name" value="HEN1"/>
    <property type="match status" value="1"/>
</dbReference>
<evidence type="ECO:0000256" key="10">
    <source>
        <dbReference type="ARBA" id="ARBA00023158"/>
    </source>
</evidence>
<protein>
    <recommendedName>
        <fullName evidence="3">Small RNA 2'-O-methyltransferase</fullName>
        <ecNumber evidence="11">2.1.1.386</ecNumber>
    </recommendedName>
</protein>
<evidence type="ECO:0000313" key="16">
    <source>
        <dbReference type="Proteomes" id="UP000267798"/>
    </source>
</evidence>
<dbReference type="AlphaFoldDB" id="A0A3A6PPK8"/>
<keyword evidence="4 15" id="KW-0489">Methyltransferase</keyword>
<dbReference type="GO" id="GO:0005737">
    <property type="term" value="C:cytoplasm"/>
    <property type="evidence" value="ECO:0007669"/>
    <property type="project" value="TreeGrafter"/>
</dbReference>
<evidence type="ECO:0000259" key="13">
    <source>
        <dbReference type="Pfam" id="PF13649"/>
    </source>
</evidence>
<dbReference type="EC" id="2.1.1.386" evidence="11"/>
<evidence type="ECO:0000256" key="1">
    <source>
        <dbReference type="ARBA" id="ARBA00001946"/>
    </source>
</evidence>
<dbReference type="GO" id="GO:0001510">
    <property type="term" value="P:RNA methylation"/>
    <property type="evidence" value="ECO:0007669"/>
    <property type="project" value="InterPro"/>
</dbReference>
<comment type="caution">
    <text evidence="15">The sequence shown here is derived from an EMBL/GenBank/DDBJ whole genome shotgun (WGS) entry which is preliminary data.</text>
</comment>
<evidence type="ECO:0000256" key="8">
    <source>
        <dbReference type="ARBA" id="ARBA00022842"/>
    </source>
</evidence>
<evidence type="ECO:0000256" key="2">
    <source>
        <dbReference type="ARBA" id="ARBA00009026"/>
    </source>
</evidence>
<comment type="cofactor">
    <cofactor evidence="1">
        <name>Mg(2+)</name>
        <dbReference type="ChEBI" id="CHEBI:18420"/>
    </cofactor>
</comment>
<name>A0A3A6PPK8_9BACL</name>
<evidence type="ECO:0000256" key="4">
    <source>
        <dbReference type="ARBA" id="ARBA00022603"/>
    </source>
</evidence>
<dbReference type="Pfam" id="PF13649">
    <property type="entry name" value="Methyltransf_25"/>
    <property type="match status" value="1"/>
</dbReference>
<dbReference type="GO" id="GO:0046872">
    <property type="term" value="F:metal ion binding"/>
    <property type="evidence" value="ECO:0007669"/>
    <property type="project" value="UniProtKB-KW"/>
</dbReference>
<gene>
    <name evidence="15" type="ORF">D3P09_12410</name>
</gene>
<dbReference type="InterPro" id="IPR029063">
    <property type="entry name" value="SAM-dependent_MTases_sf"/>
</dbReference>
<accession>A0A3A6PPK8</accession>
<dbReference type="SUPFAM" id="SSF53335">
    <property type="entry name" value="S-adenosyl-L-methionine-dependent methyltransferases"/>
    <property type="match status" value="1"/>
</dbReference>
<evidence type="ECO:0000256" key="3">
    <source>
        <dbReference type="ARBA" id="ARBA00021330"/>
    </source>
</evidence>
<comment type="similarity">
    <text evidence="2">Belongs to the methyltransferase superfamily. HEN1 family.</text>
</comment>
<organism evidence="15 16">
    <name type="scientific">Paenibacillus pinisoli</name>
    <dbReference type="NCBI Taxonomy" id="1276110"/>
    <lineage>
        <taxon>Bacteria</taxon>
        <taxon>Bacillati</taxon>
        <taxon>Bacillota</taxon>
        <taxon>Bacilli</taxon>
        <taxon>Bacillales</taxon>
        <taxon>Paenibacillaceae</taxon>
        <taxon>Paenibacillus</taxon>
    </lineage>
</organism>
<evidence type="ECO:0000256" key="6">
    <source>
        <dbReference type="ARBA" id="ARBA00022691"/>
    </source>
</evidence>
<keyword evidence="5 15" id="KW-0808">Transferase</keyword>
<keyword evidence="16" id="KW-1185">Reference proteome</keyword>
<evidence type="ECO:0000313" key="15">
    <source>
        <dbReference type="EMBL" id="RJX40159.1"/>
    </source>
</evidence>
<dbReference type="GO" id="GO:0090486">
    <property type="term" value="F:small RNA 2'-O-methyltransferase activity"/>
    <property type="evidence" value="ECO:0007669"/>
    <property type="project" value="UniProtKB-EC"/>
</dbReference>
<dbReference type="Gene3D" id="3.40.50.150">
    <property type="entry name" value="Vaccinia Virus protein VP39"/>
    <property type="match status" value="1"/>
</dbReference>
<evidence type="ECO:0000256" key="7">
    <source>
        <dbReference type="ARBA" id="ARBA00022723"/>
    </source>
</evidence>
<evidence type="ECO:0000256" key="12">
    <source>
        <dbReference type="ARBA" id="ARBA00048418"/>
    </source>
</evidence>
<evidence type="ECO:0000256" key="5">
    <source>
        <dbReference type="ARBA" id="ARBA00022679"/>
    </source>
</evidence>
<keyword evidence="6" id="KW-0949">S-adenosyl-L-methionine</keyword>
<dbReference type="Proteomes" id="UP000267798">
    <property type="component" value="Unassembled WGS sequence"/>
</dbReference>
<dbReference type="RefSeq" id="WP_120110179.1">
    <property type="nucleotide sequence ID" value="NZ_QXQB01000002.1"/>
</dbReference>
<dbReference type="Pfam" id="PF22032">
    <property type="entry name" value="Hen1_N"/>
    <property type="match status" value="1"/>
</dbReference>
<keyword evidence="7" id="KW-0479">Metal-binding</keyword>
<comment type="catalytic activity">
    <reaction evidence="12">
        <text>small RNA 3'-end nucleotide + S-adenosyl-L-methionine = small RNA 3'-end 2'-O-methylnucleotide + S-adenosyl-L-homocysteine + H(+)</text>
        <dbReference type="Rhea" id="RHEA:37887"/>
        <dbReference type="Rhea" id="RHEA-COMP:10415"/>
        <dbReference type="Rhea" id="RHEA-COMP:10416"/>
        <dbReference type="ChEBI" id="CHEBI:15378"/>
        <dbReference type="ChEBI" id="CHEBI:57856"/>
        <dbReference type="ChEBI" id="CHEBI:59789"/>
        <dbReference type="ChEBI" id="CHEBI:74896"/>
        <dbReference type="ChEBI" id="CHEBI:74898"/>
        <dbReference type="EC" id="2.1.1.386"/>
    </reaction>
</comment>
<dbReference type="GO" id="GO:0030422">
    <property type="term" value="P:siRNA processing"/>
    <property type="evidence" value="ECO:0007669"/>
    <property type="project" value="TreeGrafter"/>
</dbReference>
<evidence type="ECO:0000256" key="9">
    <source>
        <dbReference type="ARBA" id="ARBA00022884"/>
    </source>
</evidence>
<dbReference type="PANTHER" id="PTHR21404:SF3">
    <property type="entry name" value="SMALL RNA 2'-O-METHYLTRANSFERASE"/>
    <property type="match status" value="1"/>
</dbReference>
<keyword evidence="9" id="KW-0694">RNA-binding</keyword>
<evidence type="ECO:0000259" key="14">
    <source>
        <dbReference type="Pfam" id="PF22032"/>
    </source>
</evidence>
<dbReference type="GO" id="GO:0003723">
    <property type="term" value="F:RNA binding"/>
    <property type="evidence" value="ECO:0007669"/>
    <property type="project" value="UniProtKB-KW"/>
</dbReference>
<keyword evidence="10" id="KW-0943">RNA-mediated gene silencing</keyword>
<dbReference type="InterPro" id="IPR026610">
    <property type="entry name" value="Hen1"/>
</dbReference>
<proteinExistence type="inferred from homology"/>